<sequence length="93" mass="10554">MLARRRRAGDRKGPQPQSAMFRLQGLMKQEADPMVGFQLNRKEGALLASPFILGVLCWVWSPIYSEQKEPKFYVMFFVSCASGTKTIANIFIP</sequence>
<feature type="transmembrane region" description="Helical" evidence="1">
    <location>
        <begin position="73"/>
        <end position="92"/>
    </location>
</feature>
<evidence type="ECO:0000313" key="2">
    <source>
        <dbReference type="EMBL" id="EEZ31483.1"/>
    </source>
</evidence>
<gene>
    <name evidence="2" type="ORF">BALG_01603</name>
</gene>
<keyword evidence="1" id="KW-0472">Membrane</keyword>
<feature type="transmembrane region" description="Helical" evidence="1">
    <location>
        <begin position="44"/>
        <end position="61"/>
    </location>
</feature>
<keyword evidence="1" id="KW-1133">Transmembrane helix</keyword>
<accession>A0A0E1X3A2</accession>
<organism evidence="2">
    <name type="scientific">Brucella pinnipedialis M292/94/1</name>
    <dbReference type="NCBI Taxonomy" id="520462"/>
    <lineage>
        <taxon>Bacteria</taxon>
        <taxon>Pseudomonadati</taxon>
        <taxon>Pseudomonadota</taxon>
        <taxon>Alphaproteobacteria</taxon>
        <taxon>Hyphomicrobiales</taxon>
        <taxon>Brucellaceae</taxon>
        <taxon>Brucella/Ochrobactrum group</taxon>
        <taxon>Brucella</taxon>
    </lineage>
</organism>
<protein>
    <submittedName>
        <fullName evidence="2">Uncharacterized protein</fullName>
    </submittedName>
</protein>
<name>A0A0E1X3A2_9HYPH</name>
<dbReference type="HOGENOM" id="CLU_2394054_0_0_5"/>
<proteinExistence type="predicted"/>
<dbReference type="Proteomes" id="UP000004659">
    <property type="component" value="Unassembled WGS sequence"/>
</dbReference>
<keyword evidence="1" id="KW-0812">Transmembrane</keyword>
<evidence type="ECO:0000256" key="1">
    <source>
        <dbReference type="SAM" id="Phobius"/>
    </source>
</evidence>
<dbReference type="AlphaFoldDB" id="A0A0E1X3A2"/>
<dbReference type="EMBL" id="EQ999546">
    <property type="protein sequence ID" value="EEZ31483.1"/>
    <property type="molecule type" value="Genomic_DNA"/>
</dbReference>
<reference evidence="2" key="1">
    <citation type="submission" date="2009-01" db="EMBL/GenBank/DDBJ databases">
        <title>The Genome Sequence of Brucella pinnipedialis M292/94/1.</title>
        <authorList>
            <consortium name="The Broad Institute Genome Sequencing Platform"/>
            <person name="Ward D."/>
            <person name="Young S.K."/>
            <person name="Kodira C.D."/>
            <person name="Zeng Q."/>
            <person name="Koehrsen M."/>
            <person name="Alvarado L."/>
            <person name="Berlin A."/>
            <person name="Borenstein D."/>
            <person name="Chen Z."/>
            <person name="Engels R."/>
            <person name="Freedman E."/>
            <person name="Gellesch M."/>
            <person name="Goldberg J."/>
            <person name="Griggs A."/>
            <person name="Gujja S."/>
            <person name="Heiman D."/>
            <person name="Hepburn T."/>
            <person name="Howarth C."/>
            <person name="Jen D."/>
            <person name="Larson L."/>
            <person name="Lewis B."/>
            <person name="Mehta T."/>
            <person name="Park D."/>
            <person name="Pearson M."/>
            <person name="Roberts A."/>
            <person name="Saif S."/>
            <person name="Shea T."/>
            <person name="Shenoy N."/>
            <person name="Sisk P."/>
            <person name="Stolte C."/>
            <person name="Sykes S."/>
            <person name="Walk T."/>
            <person name="White J."/>
            <person name="Yandava C."/>
            <person name="Whatmore A.M."/>
            <person name="Perrett L.L."/>
            <person name="O'Callaghan D."/>
            <person name="Nusbaum C."/>
            <person name="Galagan J."/>
            <person name="Birren B."/>
        </authorList>
    </citation>
    <scope>NUCLEOTIDE SEQUENCE [LARGE SCALE GENOMIC DNA]</scope>
    <source>
        <strain evidence="2">M292/94/1</strain>
    </source>
</reference>